<reference evidence="2" key="1">
    <citation type="submission" date="2017-02" db="UniProtKB">
        <authorList>
            <consortium name="WormBaseParasite"/>
        </authorList>
    </citation>
    <scope>IDENTIFICATION</scope>
</reference>
<feature type="region of interest" description="Disordered" evidence="1">
    <location>
        <begin position="48"/>
        <end position="69"/>
    </location>
</feature>
<protein>
    <submittedName>
        <fullName evidence="2">Ovule protein</fullName>
    </submittedName>
</protein>
<feature type="compositionally biased region" description="Basic and acidic residues" evidence="1">
    <location>
        <begin position="50"/>
        <end position="69"/>
    </location>
</feature>
<dbReference type="WBParaSite" id="ASIM_0001756901-mRNA-1">
    <property type="protein sequence ID" value="ASIM_0001756901-mRNA-1"/>
    <property type="gene ID" value="ASIM_0001756901"/>
</dbReference>
<dbReference type="AlphaFoldDB" id="A0A0M3K9C7"/>
<proteinExistence type="predicted"/>
<evidence type="ECO:0000256" key="1">
    <source>
        <dbReference type="SAM" id="MobiDB-lite"/>
    </source>
</evidence>
<sequence length="69" mass="8037">LLNSMMSCAKRKVSKVVNYHLRFNRFSRSQISTVSLNNSVSFVDRNCTLKRSDRPDKDNNPQHKDKNPI</sequence>
<organism evidence="2">
    <name type="scientific">Anisakis simplex</name>
    <name type="common">Herring worm</name>
    <dbReference type="NCBI Taxonomy" id="6269"/>
    <lineage>
        <taxon>Eukaryota</taxon>
        <taxon>Metazoa</taxon>
        <taxon>Ecdysozoa</taxon>
        <taxon>Nematoda</taxon>
        <taxon>Chromadorea</taxon>
        <taxon>Rhabditida</taxon>
        <taxon>Spirurina</taxon>
        <taxon>Ascaridomorpha</taxon>
        <taxon>Ascaridoidea</taxon>
        <taxon>Anisakidae</taxon>
        <taxon>Anisakis</taxon>
        <taxon>Anisakis simplex complex</taxon>
    </lineage>
</organism>
<evidence type="ECO:0000313" key="2">
    <source>
        <dbReference type="WBParaSite" id="ASIM_0001756901-mRNA-1"/>
    </source>
</evidence>
<name>A0A0M3K9C7_ANISI</name>
<accession>A0A0M3K9C7</accession>